<keyword evidence="2" id="KW-1185">Reference proteome</keyword>
<protein>
    <submittedName>
        <fullName evidence="1">Uncharacterized protein</fullName>
    </submittedName>
</protein>
<dbReference type="OrthoDB" id="10472597at2759"/>
<proteinExistence type="predicted"/>
<organism evidence="1 2">
    <name type="scientific">Armadillidium nasatum</name>
    <dbReference type="NCBI Taxonomy" id="96803"/>
    <lineage>
        <taxon>Eukaryota</taxon>
        <taxon>Metazoa</taxon>
        <taxon>Ecdysozoa</taxon>
        <taxon>Arthropoda</taxon>
        <taxon>Crustacea</taxon>
        <taxon>Multicrustacea</taxon>
        <taxon>Malacostraca</taxon>
        <taxon>Eumalacostraca</taxon>
        <taxon>Peracarida</taxon>
        <taxon>Isopoda</taxon>
        <taxon>Oniscidea</taxon>
        <taxon>Crinocheta</taxon>
        <taxon>Armadillidiidae</taxon>
        <taxon>Armadillidium</taxon>
    </lineage>
</organism>
<accession>A0A5N5SKF2</accession>
<dbReference type="EMBL" id="SEYY01024386">
    <property type="protein sequence ID" value="KAB7494170.1"/>
    <property type="molecule type" value="Genomic_DNA"/>
</dbReference>
<dbReference type="AlphaFoldDB" id="A0A5N5SKF2"/>
<evidence type="ECO:0000313" key="2">
    <source>
        <dbReference type="Proteomes" id="UP000326759"/>
    </source>
</evidence>
<comment type="caution">
    <text evidence="1">The sequence shown here is derived from an EMBL/GenBank/DDBJ whole genome shotgun (WGS) entry which is preliminary data.</text>
</comment>
<dbReference type="Proteomes" id="UP000326759">
    <property type="component" value="Unassembled WGS sequence"/>
</dbReference>
<evidence type="ECO:0000313" key="1">
    <source>
        <dbReference type="EMBL" id="KAB7494170.1"/>
    </source>
</evidence>
<gene>
    <name evidence="1" type="ORF">Anas_12939</name>
</gene>
<name>A0A5N5SKF2_9CRUS</name>
<sequence length="307" mass="33403">MAVYIEIDINCIIRSFVCFDKITKSGKILALYKHKQSVLTPYVTKTKTIQALLPQEIILSLHALQGDGEYCDDTTVFASGTCARYNPTYTNCDCDGTTKCQKDPNNGNVYIPCEGANLDVTGTAFYCESDRIQLDTCTCFEGTLGAKISDLRINSVKLATSERDPVDTCTTQAQSICLNCQTVALCEEDDDNPGTFTTRNTTQSPCSPTDGLFCDDTTVFASGTCARYNPTYTNCDCDGTTKCQKDPNNGNVYIPCEGANLDVTGTAFHCESDRIQLDTCTCFEGTLGAKISELRINSGKLATPKIE</sequence>
<reference evidence="1 2" key="1">
    <citation type="journal article" date="2019" name="PLoS Biol.">
        <title>Sex chromosomes control vertical transmission of feminizing Wolbachia symbionts in an isopod.</title>
        <authorList>
            <person name="Becking T."/>
            <person name="Chebbi M.A."/>
            <person name="Giraud I."/>
            <person name="Moumen B."/>
            <person name="Laverre T."/>
            <person name="Caubet Y."/>
            <person name="Peccoud J."/>
            <person name="Gilbert C."/>
            <person name="Cordaux R."/>
        </authorList>
    </citation>
    <scope>NUCLEOTIDE SEQUENCE [LARGE SCALE GENOMIC DNA]</scope>
    <source>
        <strain evidence="1">ANa2</strain>
        <tissue evidence="1">Whole body excluding digestive tract and cuticle</tissue>
    </source>
</reference>